<dbReference type="InterPro" id="IPR035979">
    <property type="entry name" value="RBD_domain_sf"/>
</dbReference>
<dbReference type="Proteomes" id="UP001479290">
    <property type="component" value="Unassembled WGS sequence"/>
</dbReference>
<evidence type="ECO:0000256" key="3">
    <source>
        <dbReference type="SAM" id="Phobius"/>
    </source>
</evidence>
<evidence type="ECO:0000256" key="1">
    <source>
        <dbReference type="ARBA" id="ARBA00022884"/>
    </source>
</evidence>
<keyword evidence="1 2" id="KW-0694">RNA-binding</keyword>
<dbReference type="InterPro" id="IPR000504">
    <property type="entry name" value="RRM_dom"/>
</dbReference>
<dbReference type="EMBL" id="JAWDJR010000014">
    <property type="protein sequence ID" value="KAK9962981.1"/>
    <property type="molecule type" value="Genomic_DNA"/>
</dbReference>
<dbReference type="Pfam" id="PF00076">
    <property type="entry name" value="RRM_1"/>
    <property type="match status" value="2"/>
</dbReference>
<evidence type="ECO:0000313" key="5">
    <source>
        <dbReference type="EMBL" id="KAK9962981.1"/>
    </source>
</evidence>
<reference evidence="5 6" key="1">
    <citation type="submission" date="2024-05" db="EMBL/GenBank/DDBJ databases">
        <title>A high-quality chromosomal-level genome assembly of Topmouth culter (Culter alburnus).</title>
        <authorList>
            <person name="Zhao H."/>
        </authorList>
    </citation>
    <scope>NUCLEOTIDE SEQUENCE [LARGE SCALE GENOMIC DNA]</scope>
    <source>
        <strain evidence="5">CATC2023</strain>
        <tissue evidence="5">Muscle</tissue>
    </source>
</reference>
<dbReference type="Gene3D" id="3.30.70.330">
    <property type="match status" value="2"/>
</dbReference>
<keyword evidence="6" id="KW-1185">Reference proteome</keyword>
<evidence type="ECO:0000259" key="4">
    <source>
        <dbReference type="PROSITE" id="PS50102"/>
    </source>
</evidence>
<dbReference type="SUPFAM" id="SSF54928">
    <property type="entry name" value="RNA-binding domain, RBD"/>
    <property type="match status" value="2"/>
</dbReference>
<feature type="domain" description="RRM" evidence="4">
    <location>
        <begin position="136"/>
        <end position="214"/>
    </location>
</feature>
<proteinExistence type="predicted"/>
<comment type="caution">
    <text evidence="5">The sequence shown here is derived from an EMBL/GenBank/DDBJ whole genome shotgun (WGS) entry which is preliminary data.</text>
</comment>
<evidence type="ECO:0000313" key="6">
    <source>
        <dbReference type="Proteomes" id="UP001479290"/>
    </source>
</evidence>
<gene>
    <name evidence="5" type="ORF">ABG768_006213</name>
</gene>
<feature type="transmembrane region" description="Helical" evidence="3">
    <location>
        <begin position="257"/>
        <end position="280"/>
    </location>
</feature>
<sequence length="283" mass="32276">MAGSYDWFSPEDDVQQRDQGSSLLVNNLHQDVTERLLHTIFHPFGHIVSVYVCRNAVTGRSRGYGFVTFEHRHDAENALEALNYLELMDLPMMCSWAHYMDIKVLARHSDRFSIYNTLSNYAEVLEPRESINEATRSLLVSNLKSNVTEQELRAMFLPFGPICTVQVCRDRRTNLSRGYGFVTFKHRCDAEDAIVALNFSELSGQPVHIHWGQDSTIKVLARGKESSSRYWHVEEKAQTEPIEQSWGRRLANSVKSFFTTVLTNPEAVIGIGLLACGLFMRRG</sequence>
<organism evidence="5 6">
    <name type="scientific">Culter alburnus</name>
    <name type="common">Topmouth culter</name>
    <dbReference type="NCBI Taxonomy" id="194366"/>
    <lineage>
        <taxon>Eukaryota</taxon>
        <taxon>Metazoa</taxon>
        <taxon>Chordata</taxon>
        <taxon>Craniata</taxon>
        <taxon>Vertebrata</taxon>
        <taxon>Euteleostomi</taxon>
        <taxon>Actinopterygii</taxon>
        <taxon>Neopterygii</taxon>
        <taxon>Teleostei</taxon>
        <taxon>Ostariophysi</taxon>
        <taxon>Cypriniformes</taxon>
        <taxon>Xenocyprididae</taxon>
        <taxon>Xenocypridinae</taxon>
        <taxon>Culter</taxon>
    </lineage>
</organism>
<keyword evidence="3" id="KW-0472">Membrane</keyword>
<feature type="domain" description="RRM" evidence="4">
    <location>
        <begin position="21"/>
        <end position="99"/>
    </location>
</feature>
<protein>
    <recommendedName>
        <fullName evidence="4">RRM domain-containing protein</fullName>
    </recommendedName>
</protein>
<dbReference type="SMART" id="SM00360">
    <property type="entry name" value="RRM"/>
    <property type="match status" value="2"/>
</dbReference>
<keyword evidence="3" id="KW-0812">Transmembrane</keyword>
<dbReference type="PROSITE" id="PS50102">
    <property type="entry name" value="RRM"/>
    <property type="match status" value="2"/>
</dbReference>
<dbReference type="AlphaFoldDB" id="A0AAW1ZR94"/>
<evidence type="ECO:0000256" key="2">
    <source>
        <dbReference type="PROSITE-ProRule" id="PRU00176"/>
    </source>
</evidence>
<dbReference type="PANTHER" id="PTHR48034">
    <property type="entry name" value="TRANSFORMER-2 SEX-DETERMINING PROTEIN-RELATED"/>
    <property type="match status" value="1"/>
</dbReference>
<name>A0AAW1ZR94_CULAL</name>
<dbReference type="InterPro" id="IPR012677">
    <property type="entry name" value="Nucleotide-bd_a/b_plait_sf"/>
</dbReference>
<dbReference type="GO" id="GO:0003723">
    <property type="term" value="F:RNA binding"/>
    <property type="evidence" value="ECO:0007669"/>
    <property type="project" value="UniProtKB-UniRule"/>
</dbReference>
<accession>A0AAW1ZR94</accession>
<keyword evidence="3" id="KW-1133">Transmembrane helix</keyword>
<dbReference type="InterPro" id="IPR050441">
    <property type="entry name" value="RBM"/>
</dbReference>